<keyword evidence="2" id="KW-1185">Reference proteome</keyword>
<sequence>MPSHQESSQSPSFWGEDRRSVESSSAQESDPVARSLAASEDMDILSQLTSSLLTVASSEEHLLAPHDAHYLPYVPLDTDLQEHLLLMSPSTLNDYQIEPSDTKNQMDDLTNPLALADDTVNSAGASQSVQQSPERQVELPFPRKRSREPEIDLDMGRRVVSRSSGLTSIGDGANVIDATPDVTTSQPTPRAVVTVPQRTYRPGNSSEHLLADPKRTVIFNSQNPRGEGISLSKALARQFDDLEDAGGSVLEDVDSVTATFRIEWPGYPSWHRQFNTKNWKKTRTPLIRRDLAHRIAHLVNAFLKEYQGVDVSSPDYITWNIGPDGIKIEDLILISLYNVSTGSWQAELRVIRN</sequence>
<name>A0ACB8A320_9AGAM</name>
<protein>
    <submittedName>
        <fullName evidence="1">Uncharacterized protein</fullName>
    </submittedName>
</protein>
<gene>
    <name evidence="1" type="ORF">BJ138DRAFT_1116531</name>
</gene>
<organism evidence="1 2">
    <name type="scientific">Hygrophoropsis aurantiaca</name>
    <dbReference type="NCBI Taxonomy" id="72124"/>
    <lineage>
        <taxon>Eukaryota</taxon>
        <taxon>Fungi</taxon>
        <taxon>Dikarya</taxon>
        <taxon>Basidiomycota</taxon>
        <taxon>Agaricomycotina</taxon>
        <taxon>Agaricomycetes</taxon>
        <taxon>Agaricomycetidae</taxon>
        <taxon>Boletales</taxon>
        <taxon>Coniophorineae</taxon>
        <taxon>Hygrophoropsidaceae</taxon>
        <taxon>Hygrophoropsis</taxon>
    </lineage>
</organism>
<proteinExistence type="predicted"/>
<reference evidence="1" key="1">
    <citation type="journal article" date="2021" name="New Phytol.">
        <title>Evolutionary innovations through gain and loss of genes in the ectomycorrhizal Boletales.</title>
        <authorList>
            <person name="Wu G."/>
            <person name="Miyauchi S."/>
            <person name="Morin E."/>
            <person name="Kuo A."/>
            <person name="Drula E."/>
            <person name="Varga T."/>
            <person name="Kohler A."/>
            <person name="Feng B."/>
            <person name="Cao Y."/>
            <person name="Lipzen A."/>
            <person name="Daum C."/>
            <person name="Hundley H."/>
            <person name="Pangilinan J."/>
            <person name="Johnson J."/>
            <person name="Barry K."/>
            <person name="LaButti K."/>
            <person name="Ng V."/>
            <person name="Ahrendt S."/>
            <person name="Min B."/>
            <person name="Choi I.G."/>
            <person name="Park H."/>
            <person name="Plett J.M."/>
            <person name="Magnuson J."/>
            <person name="Spatafora J.W."/>
            <person name="Nagy L.G."/>
            <person name="Henrissat B."/>
            <person name="Grigoriev I.V."/>
            <person name="Yang Z.L."/>
            <person name="Xu J."/>
            <person name="Martin F.M."/>
        </authorList>
    </citation>
    <scope>NUCLEOTIDE SEQUENCE</scope>
    <source>
        <strain evidence="1">ATCC 28755</strain>
    </source>
</reference>
<evidence type="ECO:0000313" key="2">
    <source>
        <dbReference type="Proteomes" id="UP000790377"/>
    </source>
</evidence>
<evidence type="ECO:0000313" key="1">
    <source>
        <dbReference type="EMBL" id="KAH7907636.1"/>
    </source>
</evidence>
<dbReference type="Proteomes" id="UP000790377">
    <property type="component" value="Unassembled WGS sequence"/>
</dbReference>
<accession>A0ACB8A320</accession>
<comment type="caution">
    <text evidence="1">The sequence shown here is derived from an EMBL/GenBank/DDBJ whole genome shotgun (WGS) entry which is preliminary data.</text>
</comment>
<dbReference type="EMBL" id="MU267886">
    <property type="protein sequence ID" value="KAH7907636.1"/>
    <property type="molecule type" value="Genomic_DNA"/>
</dbReference>